<accession>A0A177NLV4</accession>
<keyword evidence="1" id="KW-0472">Membrane</keyword>
<reference evidence="3" key="1">
    <citation type="submission" date="2016-03" db="EMBL/GenBank/DDBJ databases">
        <authorList>
            <person name="Heylen K."/>
            <person name="De Vos P."/>
            <person name="Vekeman B."/>
        </authorList>
    </citation>
    <scope>NUCLEOTIDE SEQUENCE [LARGE SCALE GENOMIC DNA]</scope>
    <source>
        <strain evidence="3">R-45383</strain>
    </source>
</reference>
<feature type="transmembrane region" description="Helical" evidence="1">
    <location>
        <begin position="141"/>
        <end position="163"/>
    </location>
</feature>
<feature type="transmembrane region" description="Helical" evidence="1">
    <location>
        <begin position="169"/>
        <end position="190"/>
    </location>
</feature>
<keyword evidence="1" id="KW-1133">Transmembrane helix</keyword>
<dbReference type="Proteomes" id="UP000077628">
    <property type="component" value="Unassembled WGS sequence"/>
</dbReference>
<name>A0A177NLV4_9GAMM</name>
<sequence length="218" mass="25208">MVFNHFYVSEEFSRFVGGVLGAKLVSNISISMICLYFLSEIGRMLSKNIFQRFYFKEELYMPTTNYLMFSDKTYSQQHKIKIRNKIFSDFRINLSTADEESADEHDARTKIVETMALIRKKLMGNKFLLQHNIEYGAMRNVIGGSVLGILLSIFNLIFFSLVIKINLAYYISIATLGIYFLLVIFSKIIIDFYGNNYAKILFREYLGNSKGSTTNKTV</sequence>
<evidence type="ECO:0000313" key="3">
    <source>
        <dbReference type="Proteomes" id="UP000077628"/>
    </source>
</evidence>
<protein>
    <submittedName>
        <fullName evidence="2">Uncharacterized protein</fullName>
    </submittedName>
</protein>
<feature type="transmembrane region" description="Helical" evidence="1">
    <location>
        <begin position="15"/>
        <end position="38"/>
    </location>
</feature>
<gene>
    <name evidence="2" type="ORF">A1355_04910</name>
</gene>
<evidence type="ECO:0000256" key="1">
    <source>
        <dbReference type="SAM" id="Phobius"/>
    </source>
</evidence>
<evidence type="ECO:0000313" key="2">
    <source>
        <dbReference type="EMBL" id="OAI19058.1"/>
    </source>
</evidence>
<dbReference type="AlphaFoldDB" id="A0A177NLV4"/>
<keyword evidence="1" id="KW-0812">Transmembrane</keyword>
<organism evidence="2 3">
    <name type="scientific">Methylomonas koyamae</name>
    <dbReference type="NCBI Taxonomy" id="702114"/>
    <lineage>
        <taxon>Bacteria</taxon>
        <taxon>Pseudomonadati</taxon>
        <taxon>Pseudomonadota</taxon>
        <taxon>Gammaproteobacteria</taxon>
        <taxon>Methylococcales</taxon>
        <taxon>Methylococcaceae</taxon>
        <taxon>Methylomonas</taxon>
    </lineage>
</organism>
<proteinExistence type="predicted"/>
<keyword evidence="3" id="KW-1185">Reference proteome</keyword>
<dbReference type="EMBL" id="LUUK01000162">
    <property type="protein sequence ID" value="OAI19058.1"/>
    <property type="molecule type" value="Genomic_DNA"/>
</dbReference>
<comment type="caution">
    <text evidence="2">The sequence shown here is derived from an EMBL/GenBank/DDBJ whole genome shotgun (WGS) entry which is preliminary data.</text>
</comment>
<dbReference type="STRING" id="702114.A1355_04910"/>